<dbReference type="InterPro" id="IPR049940">
    <property type="entry name" value="GluQ/Sye"/>
</dbReference>
<dbReference type="InterPro" id="IPR000924">
    <property type="entry name" value="Glu/Gln-tRNA-synth"/>
</dbReference>
<comment type="similarity">
    <text evidence="2">Belongs to the class-I aminoacyl-tRNA synthetase family. Glutamate--tRNA ligase type 1 subfamily.</text>
</comment>
<dbReference type="GO" id="GO:0000049">
    <property type="term" value="F:tRNA binding"/>
    <property type="evidence" value="ECO:0007669"/>
    <property type="project" value="InterPro"/>
</dbReference>
<dbReference type="Gene3D" id="3.40.50.620">
    <property type="entry name" value="HUPs"/>
    <property type="match status" value="1"/>
</dbReference>
<dbReference type="NCBIfam" id="TIGR00464">
    <property type="entry name" value="gltX_bact"/>
    <property type="match status" value="1"/>
</dbReference>
<accession>A0A9P4NX11</accession>
<dbReference type="CDD" id="cd00808">
    <property type="entry name" value="GluRS_core"/>
    <property type="match status" value="1"/>
</dbReference>
<dbReference type="EC" id="6.1.1.17" evidence="3"/>
<evidence type="ECO:0000256" key="11">
    <source>
        <dbReference type="RuleBase" id="RU363037"/>
    </source>
</evidence>
<protein>
    <recommendedName>
        <fullName evidence="10">Glutamate--tRNA ligase, mitochondrial</fullName>
        <ecNumber evidence="3">6.1.1.17</ecNumber>
    </recommendedName>
    <alternativeName>
        <fullName evidence="9">Glutamyl-tRNA synthetase</fullName>
    </alternativeName>
</protein>
<feature type="domain" description="Glutamyl/glutaminyl-tRNA synthetase class Ib catalytic" evidence="13">
    <location>
        <begin position="43"/>
        <end position="364"/>
    </location>
</feature>
<keyword evidence="5 11" id="KW-0547">Nucleotide-binding</keyword>
<feature type="region of interest" description="Disordered" evidence="12">
    <location>
        <begin position="23"/>
        <end position="46"/>
    </location>
</feature>
<keyword evidence="6 11" id="KW-0067">ATP-binding</keyword>
<keyword evidence="7 11" id="KW-0648">Protein biosynthesis</keyword>
<evidence type="ECO:0000256" key="5">
    <source>
        <dbReference type="ARBA" id="ARBA00022741"/>
    </source>
</evidence>
<dbReference type="Pfam" id="PF00749">
    <property type="entry name" value="tRNA-synt_1c"/>
    <property type="match status" value="1"/>
</dbReference>
<dbReference type="Proteomes" id="UP000800235">
    <property type="component" value="Unassembled WGS sequence"/>
</dbReference>
<dbReference type="InterPro" id="IPR033910">
    <property type="entry name" value="GluRS_core"/>
</dbReference>
<evidence type="ECO:0000256" key="3">
    <source>
        <dbReference type="ARBA" id="ARBA00012835"/>
    </source>
</evidence>
<evidence type="ECO:0000256" key="12">
    <source>
        <dbReference type="SAM" id="MobiDB-lite"/>
    </source>
</evidence>
<comment type="caution">
    <text evidence="14">The sequence shown here is derived from an EMBL/GenBank/DDBJ whole genome shotgun (WGS) entry which is preliminary data.</text>
</comment>
<dbReference type="InterPro" id="IPR020058">
    <property type="entry name" value="Glu/Gln-tRNA-synth_Ib_cat-dom"/>
</dbReference>
<evidence type="ECO:0000256" key="8">
    <source>
        <dbReference type="ARBA" id="ARBA00023146"/>
    </source>
</evidence>
<keyword evidence="15" id="KW-1185">Reference proteome</keyword>
<proteinExistence type="inferred from homology"/>
<dbReference type="GO" id="GO:0005524">
    <property type="term" value="F:ATP binding"/>
    <property type="evidence" value="ECO:0007669"/>
    <property type="project" value="UniProtKB-KW"/>
</dbReference>
<dbReference type="GO" id="GO:0008270">
    <property type="term" value="F:zinc ion binding"/>
    <property type="evidence" value="ECO:0007669"/>
    <property type="project" value="InterPro"/>
</dbReference>
<dbReference type="SUPFAM" id="SSF52374">
    <property type="entry name" value="Nucleotidylyl transferase"/>
    <property type="match status" value="1"/>
</dbReference>
<evidence type="ECO:0000256" key="4">
    <source>
        <dbReference type="ARBA" id="ARBA00022598"/>
    </source>
</evidence>
<dbReference type="InterPro" id="IPR008925">
    <property type="entry name" value="aa_tRNA-synth_I_cd-bd_sf"/>
</dbReference>
<evidence type="ECO:0000256" key="6">
    <source>
        <dbReference type="ARBA" id="ARBA00022840"/>
    </source>
</evidence>
<comment type="subcellular location">
    <subcellularLocation>
        <location evidence="1">Mitochondrion</location>
    </subcellularLocation>
</comment>
<evidence type="ECO:0000256" key="1">
    <source>
        <dbReference type="ARBA" id="ARBA00004173"/>
    </source>
</evidence>
<dbReference type="GO" id="GO:0004818">
    <property type="term" value="F:glutamate-tRNA ligase activity"/>
    <property type="evidence" value="ECO:0007669"/>
    <property type="project" value="UniProtKB-EC"/>
</dbReference>
<reference evidence="14" key="1">
    <citation type="journal article" date="2020" name="Stud. Mycol.">
        <title>101 Dothideomycetes genomes: a test case for predicting lifestyles and emergence of pathogens.</title>
        <authorList>
            <person name="Haridas S."/>
            <person name="Albert R."/>
            <person name="Binder M."/>
            <person name="Bloem J."/>
            <person name="Labutti K."/>
            <person name="Salamov A."/>
            <person name="Andreopoulos B."/>
            <person name="Baker S."/>
            <person name="Barry K."/>
            <person name="Bills G."/>
            <person name="Bluhm B."/>
            <person name="Cannon C."/>
            <person name="Castanera R."/>
            <person name="Culley D."/>
            <person name="Daum C."/>
            <person name="Ezra D."/>
            <person name="Gonzalez J."/>
            <person name="Henrissat B."/>
            <person name="Kuo A."/>
            <person name="Liang C."/>
            <person name="Lipzen A."/>
            <person name="Lutzoni F."/>
            <person name="Magnuson J."/>
            <person name="Mondo S."/>
            <person name="Nolan M."/>
            <person name="Ohm R."/>
            <person name="Pangilinan J."/>
            <person name="Park H.-J."/>
            <person name="Ramirez L."/>
            <person name="Alfaro M."/>
            <person name="Sun H."/>
            <person name="Tritt A."/>
            <person name="Yoshinaga Y."/>
            <person name="Zwiers L.-H."/>
            <person name="Turgeon B."/>
            <person name="Goodwin S."/>
            <person name="Spatafora J."/>
            <person name="Crous P."/>
            <person name="Grigoriev I."/>
        </authorList>
    </citation>
    <scope>NUCLEOTIDE SEQUENCE</scope>
    <source>
        <strain evidence="14">CBS 130266</strain>
    </source>
</reference>
<dbReference type="InterPro" id="IPR004527">
    <property type="entry name" value="Glu-tRNA-ligase_bac/mito"/>
</dbReference>
<evidence type="ECO:0000313" key="15">
    <source>
        <dbReference type="Proteomes" id="UP000800235"/>
    </source>
</evidence>
<dbReference type="PANTHER" id="PTHR43311:SF2">
    <property type="entry name" value="GLUTAMATE--TRNA LIGASE, MITOCHONDRIAL-RELATED"/>
    <property type="match status" value="1"/>
</dbReference>
<dbReference type="SUPFAM" id="SSF48163">
    <property type="entry name" value="An anticodon-binding domain of class I aminoacyl-tRNA synthetases"/>
    <property type="match status" value="1"/>
</dbReference>
<evidence type="ECO:0000256" key="9">
    <source>
        <dbReference type="ARBA" id="ARBA00030865"/>
    </source>
</evidence>
<dbReference type="AlphaFoldDB" id="A0A9P4NX11"/>
<dbReference type="GO" id="GO:0005739">
    <property type="term" value="C:mitochondrion"/>
    <property type="evidence" value="ECO:0007669"/>
    <property type="project" value="UniProtKB-SubCell"/>
</dbReference>
<dbReference type="GO" id="GO:0006424">
    <property type="term" value="P:glutamyl-tRNA aminoacylation"/>
    <property type="evidence" value="ECO:0007669"/>
    <property type="project" value="InterPro"/>
</dbReference>
<evidence type="ECO:0000256" key="7">
    <source>
        <dbReference type="ARBA" id="ARBA00022917"/>
    </source>
</evidence>
<dbReference type="HAMAP" id="MF_00022">
    <property type="entry name" value="Glu_tRNA_synth_type1"/>
    <property type="match status" value="1"/>
</dbReference>
<sequence length="599" mass="68184">MLQRLPRSRYVCPSCSLRLSKQSNRNASTRFQDAARVPSTPARTRFAPSPTGYLHLGSLRTALFNYLLAKRTGGQFLLRIEDTDRKRTVPGAEERIIKDLRWAGLDWDEGPDSGGPYGPYRQSERSSIYKSHAETLVRTSHAYRCFCSPERLKAVAEINLKIGLHTQYDRTCYHIPLEESDDRASQGQEFIVRLKDPERQPFFKDLVQGQIRDGKVKTALQKANDSFDDPVLLKTDGLPTYHLANVVDDHLMNITHVIRGAEWIVSTRKHLIMYDAFGWTPPIFGHVGLLLDKAGSKLSKREKAFDLTEMQEDGVLPEALNNFLVLLGWEYKQQKSDFATMATLKEQFDLRLTKGNPTVSLEKLWYLSPKHAQLRVLDGGAAFEGMVDLVVAAVHKFVKVSHTSATLPIVTEAPEVLREYVSRAVQSDSKNYITALHFVENHPYYFLNDPPYKPIDDGREGRETKGKLKIHELWSDAQIRSQLLEEISLIRDDWTYDSLNGAIVRAIAHFYCQPHGIEAVTEEDFRIMMKNRVWRTLRGYITWGFHGPSLVESMLLLGPEIVLDRIENLDVAWTYDKQAASSRLIESKSPRPTSSPKAA</sequence>
<dbReference type="OrthoDB" id="428822at2759"/>
<organism evidence="14 15">
    <name type="scientific">Tothia fuscella</name>
    <dbReference type="NCBI Taxonomy" id="1048955"/>
    <lineage>
        <taxon>Eukaryota</taxon>
        <taxon>Fungi</taxon>
        <taxon>Dikarya</taxon>
        <taxon>Ascomycota</taxon>
        <taxon>Pezizomycotina</taxon>
        <taxon>Dothideomycetes</taxon>
        <taxon>Pleosporomycetidae</taxon>
        <taxon>Venturiales</taxon>
        <taxon>Cylindrosympodiaceae</taxon>
        <taxon>Tothia</taxon>
    </lineage>
</organism>
<gene>
    <name evidence="14" type="ORF">EJ08DRAFT_629944</name>
</gene>
<evidence type="ECO:0000256" key="10">
    <source>
        <dbReference type="ARBA" id="ARBA00072917"/>
    </source>
</evidence>
<evidence type="ECO:0000256" key="2">
    <source>
        <dbReference type="ARBA" id="ARBA00007894"/>
    </source>
</evidence>
<dbReference type="PANTHER" id="PTHR43311">
    <property type="entry name" value="GLUTAMATE--TRNA LIGASE"/>
    <property type="match status" value="1"/>
</dbReference>
<keyword evidence="8 11" id="KW-0030">Aminoacyl-tRNA synthetase</keyword>
<dbReference type="EMBL" id="MU007024">
    <property type="protein sequence ID" value="KAF2432701.1"/>
    <property type="molecule type" value="Genomic_DNA"/>
</dbReference>
<dbReference type="InterPro" id="IPR020751">
    <property type="entry name" value="aa-tRNA-synth_I_codon-bd_sub2"/>
</dbReference>
<evidence type="ECO:0000313" key="14">
    <source>
        <dbReference type="EMBL" id="KAF2432701.1"/>
    </source>
</evidence>
<dbReference type="PRINTS" id="PR00987">
    <property type="entry name" value="TRNASYNTHGLU"/>
</dbReference>
<name>A0A9P4NX11_9PEZI</name>
<evidence type="ECO:0000259" key="13">
    <source>
        <dbReference type="Pfam" id="PF00749"/>
    </source>
</evidence>
<dbReference type="InterPro" id="IPR014729">
    <property type="entry name" value="Rossmann-like_a/b/a_fold"/>
</dbReference>
<keyword evidence="4 11" id="KW-0436">Ligase</keyword>
<dbReference type="Gene3D" id="1.10.10.350">
    <property type="match status" value="1"/>
</dbReference>
<dbReference type="FunFam" id="3.40.50.620:FF:000045">
    <property type="entry name" value="Glutamate--tRNA ligase, mitochondrial"/>
    <property type="match status" value="1"/>
</dbReference>